<dbReference type="FunFam" id="3.40.50.300:FF:000032">
    <property type="entry name" value="Export ABC transporter ATP-binding protein"/>
    <property type="match status" value="1"/>
</dbReference>
<dbReference type="EMBL" id="AFBQ01000017">
    <property type="protein sequence ID" value="EHY32453.1"/>
    <property type="molecule type" value="Genomic_DNA"/>
</dbReference>
<keyword evidence="5" id="KW-0472">Membrane</keyword>
<dbReference type="GO" id="GO:0016887">
    <property type="term" value="F:ATP hydrolysis activity"/>
    <property type="evidence" value="ECO:0007669"/>
    <property type="project" value="InterPro"/>
</dbReference>
<dbReference type="PROSITE" id="PS00211">
    <property type="entry name" value="ABC_TRANSPORTER_1"/>
    <property type="match status" value="1"/>
</dbReference>
<proteinExistence type="inferred from homology"/>
<dbReference type="Proteomes" id="UP000004956">
    <property type="component" value="Unassembled WGS sequence"/>
</dbReference>
<dbReference type="InterPro" id="IPR027417">
    <property type="entry name" value="P-loop_NTPase"/>
</dbReference>
<reference evidence="9 10" key="1">
    <citation type="submission" date="2011-11" db="EMBL/GenBank/DDBJ databases">
        <authorList>
            <person name="Weinstock G."/>
            <person name="Sodergren E."/>
            <person name="Clifton S."/>
            <person name="Fulton L."/>
            <person name="Fulton B."/>
            <person name="Courtney L."/>
            <person name="Fronick C."/>
            <person name="Harrison M."/>
            <person name="Strong C."/>
            <person name="Farmer C."/>
            <person name="Delahaunty K."/>
            <person name="Markovic C."/>
            <person name="Hall O."/>
            <person name="Minx P."/>
            <person name="Tomlinson C."/>
            <person name="Mitreva M."/>
            <person name="Hou S."/>
            <person name="Chen J."/>
            <person name="Wollam A."/>
            <person name="Pepin K.H."/>
            <person name="Johnson M."/>
            <person name="Bhonagiri V."/>
            <person name="Zhang X."/>
            <person name="Suruliraj S."/>
            <person name="Warren W."/>
            <person name="Chinwalla A."/>
            <person name="Mardis E.R."/>
            <person name="Wilson R.K."/>
        </authorList>
    </citation>
    <scope>NUCLEOTIDE SEQUENCE [LARGE SCALE GENOMIC DNA]</scope>
    <source>
        <strain evidence="9 10">YIT 11816</strain>
    </source>
</reference>
<keyword evidence="5" id="KW-0812">Transmembrane</keyword>
<evidence type="ECO:0000256" key="1">
    <source>
        <dbReference type="ARBA" id="ARBA00022448"/>
    </source>
</evidence>
<dbReference type="GO" id="GO:0046677">
    <property type="term" value="P:response to antibiotic"/>
    <property type="evidence" value="ECO:0007669"/>
    <property type="project" value="UniProtKB-KW"/>
</dbReference>
<evidence type="ECO:0000313" key="9">
    <source>
        <dbReference type="EMBL" id="EHY32453.1"/>
    </source>
</evidence>
<dbReference type="Pfam" id="PF00005">
    <property type="entry name" value="ABC_tran"/>
    <property type="match status" value="1"/>
</dbReference>
<dbReference type="PROSITE" id="PS50893">
    <property type="entry name" value="ABC_TRANSPORTER_2"/>
    <property type="match status" value="1"/>
</dbReference>
<dbReference type="GO" id="GO:0098796">
    <property type="term" value="C:membrane protein complex"/>
    <property type="evidence" value="ECO:0007669"/>
    <property type="project" value="UniProtKB-ARBA"/>
</dbReference>
<dbReference type="GO" id="GO:0022857">
    <property type="term" value="F:transmembrane transporter activity"/>
    <property type="evidence" value="ECO:0007669"/>
    <property type="project" value="TreeGrafter"/>
</dbReference>
<keyword evidence="2" id="KW-1003">Cell membrane</keyword>
<dbReference type="SMART" id="SM00382">
    <property type="entry name" value="AAA"/>
    <property type="match status" value="1"/>
</dbReference>
<evidence type="ECO:0000256" key="2">
    <source>
        <dbReference type="ARBA" id="ARBA00022475"/>
    </source>
</evidence>
<evidence type="ECO:0000313" key="10">
    <source>
        <dbReference type="Proteomes" id="UP000004956"/>
    </source>
</evidence>
<name>H3KBQ6_9BURK</name>
<dbReference type="PATRIC" id="fig|762967.3.peg.134"/>
<keyword evidence="1" id="KW-0813">Transport</keyword>
<evidence type="ECO:0000256" key="4">
    <source>
        <dbReference type="ARBA" id="ARBA00022840"/>
    </source>
</evidence>
<evidence type="ECO:0000256" key="3">
    <source>
        <dbReference type="ARBA" id="ARBA00022741"/>
    </source>
</evidence>
<gene>
    <name evidence="9" type="ORF">HMPREF9440_00152</name>
</gene>
<protein>
    <submittedName>
        <fullName evidence="9">ABC transporter, ATP-binding protein</fullName>
    </submittedName>
</protein>
<dbReference type="CDD" id="cd03255">
    <property type="entry name" value="ABC_MJ0796_LolCDE_FtsE"/>
    <property type="match status" value="1"/>
</dbReference>
<dbReference type="Gene3D" id="3.40.50.300">
    <property type="entry name" value="P-loop containing nucleotide triphosphate hydrolases"/>
    <property type="match status" value="1"/>
</dbReference>
<organism evidence="9 10">
    <name type="scientific">Sutterella parvirubra YIT 11816</name>
    <dbReference type="NCBI Taxonomy" id="762967"/>
    <lineage>
        <taxon>Bacteria</taxon>
        <taxon>Pseudomonadati</taxon>
        <taxon>Pseudomonadota</taxon>
        <taxon>Betaproteobacteria</taxon>
        <taxon>Burkholderiales</taxon>
        <taxon>Sutterellaceae</taxon>
        <taxon>Sutterella</taxon>
    </lineage>
</organism>
<dbReference type="InterPro" id="IPR003439">
    <property type="entry name" value="ABC_transporter-like_ATP-bd"/>
</dbReference>
<keyword evidence="6" id="KW-0046">Antibiotic resistance</keyword>
<comment type="similarity">
    <text evidence="7">Belongs to the ABC transporter superfamily. Macrolide exporter (TC 3.A.1.122) family.</text>
</comment>
<dbReference type="PANTHER" id="PTHR24220:SF86">
    <property type="entry name" value="ABC TRANSPORTER ABCH.1"/>
    <property type="match status" value="1"/>
</dbReference>
<keyword evidence="5" id="KW-1133">Transmembrane helix</keyword>
<sequence length="241" mass="26540">MTLGGLDMTERVPLIEFRGIGKRYGTGEYAFTALHDIDLTIDEGEFVAIMGPSGSGKSTAMNIIGALDRPSWGEYLFAGVHVENLSNDQRAMLRRKYLGFVFQGFNLLARTTALENVELPLIYRGMSTKERHKLARAALDRVGLLEWETHTPAELSGGQQQRVAIARAIVTRPKLLLADEPTGSLDSARSVEIMELLRELNREDGITVALVTHEPDMATYASRRIIFKDGHLVDDGRGGGA</sequence>
<dbReference type="InterPro" id="IPR015854">
    <property type="entry name" value="ABC_transpr_LolD-like"/>
</dbReference>
<evidence type="ECO:0000256" key="6">
    <source>
        <dbReference type="ARBA" id="ARBA00023251"/>
    </source>
</evidence>
<dbReference type="InterPro" id="IPR017871">
    <property type="entry name" value="ABC_transporter-like_CS"/>
</dbReference>
<comment type="caution">
    <text evidence="9">The sequence shown here is derived from an EMBL/GenBank/DDBJ whole genome shotgun (WGS) entry which is preliminary data.</text>
</comment>
<dbReference type="SUPFAM" id="SSF52540">
    <property type="entry name" value="P-loop containing nucleoside triphosphate hydrolases"/>
    <property type="match status" value="1"/>
</dbReference>
<dbReference type="HOGENOM" id="CLU_000604_1_22_4"/>
<accession>H3KBQ6</accession>
<dbReference type="InterPro" id="IPR017911">
    <property type="entry name" value="MacB-like_ATP-bd"/>
</dbReference>
<dbReference type="STRING" id="762967.HMPREF9440_00152"/>
<dbReference type="PANTHER" id="PTHR24220">
    <property type="entry name" value="IMPORT ATP-BINDING PROTEIN"/>
    <property type="match status" value="1"/>
</dbReference>
<dbReference type="InterPro" id="IPR003593">
    <property type="entry name" value="AAA+_ATPase"/>
</dbReference>
<dbReference type="GO" id="GO:0005524">
    <property type="term" value="F:ATP binding"/>
    <property type="evidence" value="ECO:0007669"/>
    <property type="project" value="UniProtKB-KW"/>
</dbReference>
<evidence type="ECO:0000259" key="8">
    <source>
        <dbReference type="PROSITE" id="PS50893"/>
    </source>
</evidence>
<evidence type="ECO:0000256" key="7">
    <source>
        <dbReference type="ARBA" id="ARBA00038388"/>
    </source>
</evidence>
<dbReference type="GO" id="GO:0005886">
    <property type="term" value="C:plasma membrane"/>
    <property type="evidence" value="ECO:0007669"/>
    <property type="project" value="TreeGrafter"/>
</dbReference>
<feature type="domain" description="ABC transporter" evidence="8">
    <location>
        <begin position="15"/>
        <end position="241"/>
    </location>
</feature>
<evidence type="ECO:0000256" key="5">
    <source>
        <dbReference type="ARBA" id="ARBA00022989"/>
    </source>
</evidence>
<keyword evidence="3" id="KW-0547">Nucleotide-binding</keyword>
<keyword evidence="4 9" id="KW-0067">ATP-binding</keyword>
<keyword evidence="10" id="KW-1185">Reference proteome</keyword>
<dbReference type="AlphaFoldDB" id="H3KBQ6"/>